<comment type="caution">
    <text evidence="2">The sequence shown here is derived from an EMBL/GenBank/DDBJ whole genome shotgun (WGS) entry which is preliminary data.</text>
</comment>
<keyword evidence="1" id="KW-0472">Membrane</keyword>
<evidence type="ECO:0000313" key="3">
    <source>
        <dbReference type="Proteomes" id="UP001230005"/>
    </source>
</evidence>
<keyword evidence="1" id="KW-0812">Transmembrane</keyword>
<accession>A0ABU0A351</accession>
<evidence type="ECO:0000256" key="1">
    <source>
        <dbReference type="SAM" id="Phobius"/>
    </source>
</evidence>
<protein>
    <recommendedName>
        <fullName evidence="4">Amino acid transporter</fullName>
    </recommendedName>
</protein>
<organism evidence="2 3">
    <name type="scientific">Evansella vedderi</name>
    <dbReference type="NCBI Taxonomy" id="38282"/>
    <lineage>
        <taxon>Bacteria</taxon>
        <taxon>Bacillati</taxon>
        <taxon>Bacillota</taxon>
        <taxon>Bacilli</taxon>
        <taxon>Bacillales</taxon>
        <taxon>Bacillaceae</taxon>
        <taxon>Evansella</taxon>
    </lineage>
</organism>
<proteinExistence type="predicted"/>
<keyword evidence="3" id="KW-1185">Reference proteome</keyword>
<sequence length="93" mass="10462">MNYEFIDFREFVSNKVHPQPEINDLKTHSVFSTGYIIIGLTCVFAVGIGVAENVLVRMGNDHIAETIVRFMKVFMPITLLAALAILAFMNPLF</sequence>
<gene>
    <name evidence="2" type="ORF">J2S74_005388</name>
</gene>
<evidence type="ECO:0000313" key="2">
    <source>
        <dbReference type="EMBL" id="MDQ0257925.1"/>
    </source>
</evidence>
<feature type="transmembrane region" description="Helical" evidence="1">
    <location>
        <begin position="67"/>
        <end position="89"/>
    </location>
</feature>
<name>A0ABU0A351_9BACI</name>
<feature type="transmembrane region" description="Helical" evidence="1">
    <location>
        <begin position="35"/>
        <end position="55"/>
    </location>
</feature>
<reference evidence="2 3" key="1">
    <citation type="submission" date="2023-07" db="EMBL/GenBank/DDBJ databases">
        <title>Genomic Encyclopedia of Type Strains, Phase IV (KMG-IV): sequencing the most valuable type-strain genomes for metagenomic binning, comparative biology and taxonomic classification.</title>
        <authorList>
            <person name="Goeker M."/>
        </authorList>
    </citation>
    <scope>NUCLEOTIDE SEQUENCE [LARGE SCALE GENOMIC DNA]</scope>
    <source>
        <strain evidence="2 3">DSM 9768</strain>
    </source>
</reference>
<dbReference type="Proteomes" id="UP001230005">
    <property type="component" value="Unassembled WGS sequence"/>
</dbReference>
<evidence type="ECO:0008006" key="4">
    <source>
        <dbReference type="Google" id="ProtNLM"/>
    </source>
</evidence>
<keyword evidence="1" id="KW-1133">Transmembrane helix</keyword>
<dbReference type="EMBL" id="JAUSUG010000038">
    <property type="protein sequence ID" value="MDQ0257925.1"/>
    <property type="molecule type" value="Genomic_DNA"/>
</dbReference>
<dbReference type="RefSeq" id="WP_307332424.1">
    <property type="nucleotide sequence ID" value="NZ_JAUSUG010000038.1"/>
</dbReference>